<dbReference type="RefSeq" id="WP_003388740.1">
    <property type="nucleotide sequence ID" value="NZ_APBN01000004.1"/>
</dbReference>
<evidence type="ECO:0000256" key="1">
    <source>
        <dbReference type="ARBA" id="ARBA00004651"/>
    </source>
</evidence>
<feature type="transmembrane region" description="Helical" evidence="8">
    <location>
        <begin position="151"/>
        <end position="176"/>
    </location>
</feature>
<evidence type="ECO:0000256" key="3">
    <source>
        <dbReference type="ARBA" id="ARBA00022448"/>
    </source>
</evidence>
<dbReference type="STRING" id="1300222.I532_13094"/>
<dbReference type="FunFam" id="1.10.3470.10:FF:000001">
    <property type="entry name" value="Vitamin B12 ABC transporter permease BtuC"/>
    <property type="match status" value="1"/>
</dbReference>
<keyword evidence="6 8" id="KW-1133">Transmembrane helix</keyword>
<comment type="subcellular location">
    <subcellularLocation>
        <location evidence="1">Cell membrane</location>
        <topology evidence="1">Multi-pass membrane protein</topology>
    </subcellularLocation>
</comment>
<organism evidence="9 10">
    <name type="scientific">Brevibacillus borstelensis AK1</name>
    <dbReference type="NCBI Taxonomy" id="1300222"/>
    <lineage>
        <taxon>Bacteria</taxon>
        <taxon>Bacillati</taxon>
        <taxon>Bacillota</taxon>
        <taxon>Bacilli</taxon>
        <taxon>Bacillales</taxon>
        <taxon>Paenibacillaceae</taxon>
        <taxon>Brevibacillus</taxon>
    </lineage>
</organism>
<feature type="transmembrane region" description="Helical" evidence="8">
    <location>
        <begin position="196"/>
        <end position="215"/>
    </location>
</feature>
<proteinExistence type="inferred from homology"/>
<feature type="transmembrane region" description="Helical" evidence="8">
    <location>
        <begin position="307"/>
        <end position="328"/>
    </location>
</feature>
<dbReference type="Gene3D" id="1.10.3470.10">
    <property type="entry name" value="ABC transporter involved in vitamin B12 uptake, BtuC"/>
    <property type="match status" value="1"/>
</dbReference>
<evidence type="ECO:0000256" key="8">
    <source>
        <dbReference type="SAM" id="Phobius"/>
    </source>
</evidence>
<dbReference type="EMBL" id="APBN01000004">
    <property type="protein sequence ID" value="EMT52594.1"/>
    <property type="molecule type" value="Genomic_DNA"/>
</dbReference>
<keyword evidence="5 8" id="KW-0812">Transmembrane</keyword>
<dbReference type="CDD" id="cd06550">
    <property type="entry name" value="TM_ABC_iron-siderophores_like"/>
    <property type="match status" value="1"/>
</dbReference>
<evidence type="ECO:0000256" key="6">
    <source>
        <dbReference type="ARBA" id="ARBA00022989"/>
    </source>
</evidence>
<dbReference type="PANTHER" id="PTHR30472">
    <property type="entry name" value="FERRIC ENTEROBACTIN TRANSPORT SYSTEM PERMEASE PROTEIN"/>
    <property type="match status" value="1"/>
</dbReference>
<comment type="caution">
    <text evidence="9">The sequence shown here is derived from an EMBL/GenBank/DDBJ whole genome shotgun (WGS) entry which is preliminary data.</text>
</comment>
<accession>M8D8L9</accession>
<dbReference type="PANTHER" id="PTHR30472:SF24">
    <property type="entry name" value="FERRIC ENTEROBACTIN TRANSPORT SYSTEM PERMEASE PROTEIN FEPG"/>
    <property type="match status" value="1"/>
</dbReference>
<sequence>MRGEMMNRRPTTLFALLILLAIAFFMANIGAGEYELSLWEVVQTLFGLGSGEHSFIVNTLRLPRALIAFLVGAGLAVSGAILQGITSNPLASPGVIGLNAGASLAAVLVIVALPAVPLGFLPPAAFAGALLAAILTYWLGWKEGSSMYRIILVGVGVSAIAQAFITIIMMSGKIMLVTQALIWMTGSVYGRGWEHFYALLPWMILFLPLAFLLSRQLNLLQLGDDVSKGLGSKIEWVRGGLILVSVALAAASVATAGTVYFVGLMAPHIARRLFGPSHTTLLPASALTGGLLVLASDFVGRTIAAPVELPCGLITAMIGAPYFIYLLLTENKKSGKM</sequence>
<dbReference type="OrthoDB" id="9811721at2"/>
<keyword evidence="10" id="KW-1185">Reference proteome</keyword>
<dbReference type="GO" id="GO:0022857">
    <property type="term" value="F:transmembrane transporter activity"/>
    <property type="evidence" value="ECO:0007669"/>
    <property type="project" value="InterPro"/>
</dbReference>
<feature type="transmembrane region" description="Helical" evidence="8">
    <location>
        <begin position="236"/>
        <end position="261"/>
    </location>
</feature>
<comment type="similarity">
    <text evidence="2">Belongs to the binding-protein-dependent transport system permease family. FecCD subfamily.</text>
</comment>
<dbReference type="GeneID" id="89497333"/>
<evidence type="ECO:0000313" key="9">
    <source>
        <dbReference type="EMBL" id="EMT52594.1"/>
    </source>
</evidence>
<name>M8D8L9_9BACL</name>
<dbReference type="InterPro" id="IPR000522">
    <property type="entry name" value="ABC_transptr_permease_BtuC"/>
</dbReference>
<feature type="transmembrane region" description="Helical" evidence="8">
    <location>
        <begin position="281"/>
        <end position="300"/>
    </location>
</feature>
<dbReference type="GO" id="GO:0005886">
    <property type="term" value="C:plasma membrane"/>
    <property type="evidence" value="ECO:0007669"/>
    <property type="project" value="UniProtKB-SubCell"/>
</dbReference>
<keyword evidence="4" id="KW-1003">Cell membrane</keyword>
<evidence type="ECO:0000256" key="7">
    <source>
        <dbReference type="ARBA" id="ARBA00023136"/>
    </source>
</evidence>
<evidence type="ECO:0000313" key="10">
    <source>
        <dbReference type="Proteomes" id="UP000012081"/>
    </source>
</evidence>
<feature type="transmembrane region" description="Helical" evidence="8">
    <location>
        <begin position="120"/>
        <end position="139"/>
    </location>
</feature>
<dbReference type="Proteomes" id="UP000012081">
    <property type="component" value="Unassembled WGS sequence"/>
</dbReference>
<reference evidence="9 10" key="1">
    <citation type="submission" date="2013-03" db="EMBL/GenBank/DDBJ databases">
        <title>Assembly of a new bacterial strain Brevibacillus borstelensis AK1.</title>
        <authorList>
            <person name="Rajan I."/>
            <person name="PoliReddy D."/>
            <person name="Sugumar T."/>
            <person name="Rathinam K."/>
            <person name="Alqarawi S."/>
            <person name="Khalil A.B."/>
            <person name="Sivakumar N."/>
        </authorList>
    </citation>
    <scope>NUCLEOTIDE SEQUENCE [LARGE SCALE GENOMIC DNA]</scope>
    <source>
        <strain evidence="9 10">AK1</strain>
    </source>
</reference>
<feature type="transmembrane region" description="Helical" evidence="8">
    <location>
        <begin position="65"/>
        <end position="82"/>
    </location>
</feature>
<feature type="transmembrane region" description="Helical" evidence="8">
    <location>
        <begin position="94"/>
        <end position="114"/>
    </location>
</feature>
<keyword evidence="7 8" id="KW-0472">Membrane</keyword>
<evidence type="ECO:0000256" key="2">
    <source>
        <dbReference type="ARBA" id="ARBA00007935"/>
    </source>
</evidence>
<dbReference type="AlphaFoldDB" id="M8D8L9"/>
<keyword evidence="3" id="KW-0813">Transport</keyword>
<evidence type="ECO:0000256" key="5">
    <source>
        <dbReference type="ARBA" id="ARBA00022692"/>
    </source>
</evidence>
<protein>
    <submittedName>
        <fullName evidence="9">Transport system permease</fullName>
    </submittedName>
</protein>
<dbReference type="Pfam" id="PF01032">
    <property type="entry name" value="FecCD"/>
    <property type="match status" value="1"/>
</dbReference>
<evidence type="ECO:0000256" key="4">
    <source>
        <dbReference type="ARBA" id="ARBA00022475"/>
    </source>
</evidence>
<dbReference type="SUPFAM" id="SSF81345">
    <property type="entry name" value="ABC transporter involved in vitamin B12 uptake, BtuC"/>
    <property type="match status" value="1"/>
</dbReference>
<gene>
    <name evidence="9" type="ORF">I532_13094</name>
</gene>
<dbReference type="GO" id="GO:0033214">
    <property type="term" value="P:siderophore-iron import into cell"/>
    <property type="evidence" value="ECO:0007669"/>
    <property type="project" value="TreeGrafter"/>
</dbReference>
<dbReference type="PATRIC" id="fig|1300222.3.peg.2738"/>
<dbReference type="InterPro" id="IPR037294">
    <property type="entry name" value="ABC_BtuC-like"/>
</dbReference>